<feature type="domain" description="Lumazine-binding" evidence="11">
    <location>
        <begin position="98"/>
        <end position="194"/>
    </location>
</feature>
<evidence type="ECO:0000256" key="4">
    <source>
        <dbReference type="ARBA" id="ARBA00012827"/>
    </source>
</evidence>
<dbReference type="EMBL" id="BJTZ01000004">
    <property type="protein sequence ID" value="GEK13102.1"/>
    <property type="molecule type" value="Genomic_DNA"/>
</dbReference>
<dbReference type="GO" id="GO:0005829">
    <property type="term" value="C:cytosol"/>
    <property type="evidence" value="ECO:0007669"/>
    <property type="project" value="TreeGrafter"/>
</dbReference>
<comment type="caution">
    <text evidence="12">The sequence shown here is derived from an EMBL/GenBank/DDBJ whole genome shotgun (WGS) entry which is preliminary data.</text>
</comment>
<dbReference type="PIRSF" id="PIRSF000498">
    <property type="entry name" value="Riboflavin_syn_A"/>
    <property type="match status" value="1"/>
</dbReference>
<keyword evidence="7" id="KW-0808">Transferase</keyword>
<evidence type="ECO:0000256" key="10">
    <source>
        <dbReference type="PROSITE-ProRule" id="PRU00524"/>
    </source>
</evidence>
<evidence type="ECO:0000256" key="5">
    <source>
        <dbReference type="ARBA" id="ARBA00013950"/>
    </source>
</evidence>
<proteinExistence type="predicted"/>
<evidence type="ECO:0000256" key="7">
    <source>
        <dbReference type="ARBA" id="ARBA00022679"/>
    </source>
</evidence>
<dbReference type="InterPro" id="IPR001783">
    <property type="entry name" value="Lumazine-bd"/>
</dbReference>
<dbReference type="InterPro" id="IPR026017">
    <property type="entry name" value="Lumazine-bd_dom"/>
</dbReference>
<dbReference type="NCBIfam" id="TIGR00187">
    <property type="entry name" value="ribE"/>
    <property type="match status" value="1"/>
</dbReference>
<dbReference type="GO" id="GO:0004746">
    <property type="term" value="F:riboflavin synthase activity"/>
    <property type="evidence" value="ECO:0007669"/>
    <property type="project" value="UniProtKB-UniRule"/>
</dbReference>
<dbReference type="Proteomes" id="UP000321787">
    <property type="component" value="Unassembled WGS sequence"/>
</dbReference>
<name>A0A510UEP9_ALIFS</name>
<dbReference type="Pfam" id="PF00677">
    <property type="entry name" value="Lum_binding"/>
    <property type="match status" value="2"/>
</dbReference>
<dbReference type="PANTHER" id="PTHR21098:SF0">
    <property type="entry name" value="RIBOFLAVIN SYNTHASE"/>
    <property type="match status" value="1"/>
</dbReference>
<protein>
    <recommendedName>
        <fullName evidence="5 9">Riboflavin synthase</fullName>
        <ecNumber evidence="4 9">2.5.1.9</ecNumber>
    </recommendedName>
</protein>
<dbReference type="InterPro" id="IPR017938">
    <property type="entry name" value="Riboflavin_synthase-like_b-brl"/>
</dbReference>
<evidence type="ECO:0000256" key="9">
    <source>
        <dbReference type="NCBIfam" id="TIGR00187"/>
    </source>
</evidence>
<dbReference type="EC" id="2.5.1.9" evidence="4 9"/>
<dbReference type="PROSITE" id="PS51177">
    <property type="entry name" value="LUMAZINE_BIND"/>
    <property type="match status" value="2"/>
</dbReference>
<evidence type="ECO:0000256" key="3">
    <source>
        <dbReference type="ARBA" id="ARBA00004887"/>
    </source>
</evidence>
<comment type="pathway">
    <text evidence="3">Cofactor biosynthesis; riboflavin biosynthesis; riboflavin from 2-hydroxy-3-oxobutyl phosphate and 5-amino-6-(D-ribitylamino)uracil: step 2/2.</text>
</comment>
<keyword evidence="8" id="KW-0677">Repeat</keyword>
<accession>A0A510UEP9</accession>
<feature type="repeat" description="Lumazine-binding" evidence="10">
    <location>
        <begin position="1"/>
        <end position="97"/>
    </location>
</feature>
<dbReference type="AlphaFoldDB" id="A0A510UEP9"/>
<evidence type="ECO:0000313" key="13">
    <source>
        <dbReference type="Proteomes" id="UP000321787"/>
    </source>
</evidence>
<comment type="function">
    <text evidence="2">Catalyzes the dismutation of two molecules of 6,7-dimethyl-8-ribityllumazine, resulting in the formation of riboflavin and 5-amino-6-(D-ribitylamino)uracil.</text>
</comment>
<dbReference type="SUPFAM" id="SSF63380">
    <property type="entry name" value="Riboflavin synthase domain-like"/>
    <property type="match status" value="2"/>
</dbReference>
<evidence type="ECO:0000256" key="6">
    <source>
        <dbReference type="ARBA" id="ARBA00022619"/>
    </source>
</evidence>
<evidence type="ECO:0000256" key="1">
    <source>
        <dbReference type="ARBA" id="ARBA00000968"/>
    </source>
</evidence>
<reference evidence="12 13" key="1">
    <citation type="submission" date="2019-07" db="EMBL/GenBank/DDBJ databases">
        <title>Whole genome shotgun sequence of Aliivibrio fischeri NBRC 101058.</title>
        <authorList>
            <person name="Hosoyama A."/>
            <person name="Uohara A."/>
            <person name="Ohji S."/>
            <person name="Ichikawa N."/>
        </authorList>
    </citation>
    <scope>NUCLEOTIDE SEQUENCE [LARGE SCALE GENOMIC DNA]</scope>
    <source>
        <strain evidence="12 13">NBRC 101058</strain>
    </source>
</reference>
<sequence>MFTGIVATTAKVVNIVKKDKFQTHIIEIPTPYHQGLDIGASVAHNGCCLTVTKIEGQQVHFDLIEETLRLTNLGLLEVGQEVNIERAARFGDEIGGHSMSGHIVDVMVVREINKTSENCQIWFDVPAQWTKYILHKGYIGVDGISLTIGDVDEKGFNVNLIPETLERTNLSSRTIGDKINLEIDPQTQAIVDTVERVLANQQ</sequence>
<dbReference type="CDD" id="cd00402">
    <property type="entry name" value="Riboflavin_synthase_like"/>
    <property type="match status" value="1"/>
</dbReference>
<dbReference type="InterPro" id="IPR023366">
    <property type="entry name" value="ATP_synth_asu-like_sf"/>
</dbReference>
<dbReference type="NCBIfam" id="NF006767">
    <property type="entry name" value="PRK09289.1"/>
    <property type="match status" value="1"/>
</dbReference>
<feature type="domain" description="Lumazine-binding" evidence="11">
    <location>
        <begin position="1"/>
        <end position="97"/>
    </location>
</feature>
<comment type="catalytic activity">
    <reaction evidence="1">
        <text>2 6,7-dimethyl-8-(1-D-ribityl)lumazine + H(+) = 5-amino-6-(D-ribitylamino)uracil + riboflavin</text>
        <dbReference type="Rhea" id="RHEA:20772"/>
        <dbReference type="ChEBI" id="CHEBI:15378"/>
        <dbReference type="ChEBI" id="CHEBI:15934"/>
        <dbReference type="ChEBI" id="CHEBI:57986"/>
        <dbReference type="ChEBI" id="CHEBI:58201"/>
        <dbReference type="EC" id="2.5.1.9"/>
    </reaction>
</comment>
<dbReference type="Gene3D" id="2.40.30.20">
    <property type="match status" value="2"/>
</dbReference>
<dbReference type="PANTHER" id="PTHR21098">
    <property type="entry name" value="RIBOFLAVIN SYNTHASE ALPHA CHAIN"/>
    <property type="match status" value="1"/>
</dbReference>
<feature type="repeat" description="Lumazine-binding" evidence="10">
    <location>
        <begin position="98"/>
        <end position="194"/>
    </location>
</feature>
<dbReference type="GO" id="GO:0009231">
    <property type="term" value="P:riboflavin biosynthetic process"/>
    <property type="evidence" value="ECO:0007669"/>
    <property type="project" value="UniProtKB-KW"/>
</dbReference>
<evidence type="ECO:0000256" key="2">
    <source>
        <dbReference type="ARBA" id="ARBA00002803"/>
    </source>
</evidence>
<organism evidence="12 13">
    <name type="scientific">Aliivibrio fischeri</name>
    <name type="common">Vibrio fischeri</name>
    <dbReference type="NCBI Taxonomy" id="668"/>
    <lineage>
        <taxon>Bacteria</taxon>
        <taxon>Pseudomonadati</taxon>
        <taxon>Pseudomonadota</taxon>
        <taxon>Gammaproteobacteria</taxon>
        <taxon>Vibrionales</taxon>
        <taxon>Vibrionaceae</taxon>
        <taxon>Aliivibrio</taxon>
    </lineage>
</organism>
<gene>
    <name evidence="12" type="primary">ribC</name>
    <name evidence="12" type="ORF">AFI02nite_11380</name>
</gene>
<evidence type="ECO:0000256" key="8">
    <source>
        <dbReference type="ARBA" id="ARBA00022737"/>
    </source>
</evidence>
<evidence type="ECO:0000313" key="12">
    <source>
        <dbReference type="EMBL" id="GEK13102.1"/>
    </source>
</evidence>
<dbReference type="RefSeq" id="WP_146862610.1">
    <property type="nucleotide sequence ID" value="NZ_BJTZ01000004.1"/>
</dbReference>
<evidence type="ECO:0000259" key="11">
    <source>
        <dbReference type="PROSITE" id="PS51177"/>
    </source>
</evidence>
<dbReference type="FunFam" id="2.40.30.20:FF:000003">
    <property type="entry name" value="Riboflavin synthase, alpha subunit"/>
    <property type="match status" value="1"/>
</dbReference>
<dbReference type="NCBIfam" id="NF009566">
    <property type="entry name" value="PRK13020.1"/>
    <property type="match status" value="1"/>
</dbReference>
<keyword evidence="6" id="KW-0686">Riboflavin biosynthesis</keyword>